<evidence type="ECO:0000313" key="3">
    <source>
        <dbReference type="Proteomes" id="UP000683000"/>
    </source>
</evidence>
<organism evidence="2 3">
    <name type="scientific">Boletus reticuloceps</name>
    <dbReference type="NCBI Taxonomy" id="495285"/>
    <lineage>
        <taxon>Eukaryota</taxon>
        <taxon>Fungi</taxon>
        <taxon>Dikarya</taxon>
        <taxon>Basidiomycota</taxon>
        <taxon>Agaricomycotina</taxon>
        <taxon>Agaricomycetes</taxon>
        <taxon>Agaricomycetidae</taxon>
        <taxon>Boletales</taxon>
        <taxon>Boletineae</taxon>
        <taxon>Boletaceae</taxon>
        <taxon>Boletoideae</taxon>
        <taxon>Boletus</taxon>
    </lineage>
</organism>
<keyword evidence="1" id="KW-0472">Membrane</keyword>
<keyword evidence="1" id="KW-1133">Transmembrane helix</keyword>
<sequence>MDMALRLCSQLVLYFVKGLKLYINNLLGIPWTYGTVPAVGTPSPPITLGQREMENAVAELGATFIWLAGAAGTESGGFQQTQGESMVTNTILVLRLNVNFVPVVIGLAASLILLAIVVWMGHDFPTTSRASFTSSGVLELAWISTHSNILQDLMKAAGSSSSDQLRLRGMKIKICLVDVASTVYHQGNDSNNSIQPGLKAYAQEYAKEHHVTMASDNPWVTTALSVSLQAFYTIIHPIP</sequence>
<dbReference type="Proteomes" id="UP000683000">
    <property type="component" value="Unassembled WGS sequence"/>
</dbReference>
<evidence type="ECO:0000256" key="1">
    <source>
        <dbReference type="SAM" id="Phobius"/>
    </source>
</evidence>
<name>A0A8I3AAG8_9AGAM</name>
<keyword evidence="1" id="KW-0812">Transmembrane</keyword>
<keyword evidence="3" id="KW-1185">Reference proteome</keyword>
<protein>
    <submittedName>
        <fullName evidence="2">Uncharacterized protein</fullName>
    </submittedName>
</protein>
<comment type="caution">
    <text evidence="2">The sequence shown here is derived from an EMBL/GenBank/DDBJ whole genome shotgun (WGS) entry which is preliminary data.</text>
</comment>
<proteinExistence type="predicted"/>
<dbReference type="AlphaFoldDB" id="A0A8I3AAG8"/>
<reference evidence="2" key="1">
    <citation type="submission" date="2021-03" db="EMBL/GenBank/DDBJ databases">
        <title>Evolutionary innovations through gain and loss of genes in the ectomycorrhizal Boletales.</title>
        <authorList>
            <person name="Wu G."/>
            <person name="Miyauchi S."/>
            <person name="Morin E."/>
            <person name="Yang Z.-L."/>
            <person name="Xu J."/>
            <person name="Martin F.M."/>
        </authorList>
    </citation>
    <scope>NUCLEOTIDE SEQUENCE</scope>
    <source>
        <strain evidence="2">BR01</strain>
    </source>
</reference>
<dbReference type="OrthoDB" id="2644397at2759"/>
<accession>A0A8I3AAG8</accession>
<feature type="transmembrane region" description="Helical" evidence="1">
    <location>
        <begin position="100"/>
        <end position="121"/>
    </location>
</feature>
<gene>
    <name evidence="2" type="ORF">JVT61DRAFT_14750</name>
</gene>
<dbReference type="EMBL" id="JAGFBS010000008">
    <property type="protein sequence ID" value="KAG6377956.1"/>
    <property type="molecule type" value="Genomic_DNA"/>
</dbReference>
<evidence type="ECO:0000313" key="2">
    <source>
        <dbReference type="EMBL" id="KAG6377956.1"/>
    </source>
</evidence>